<evidence type="ECO:0000313" key="2">
    <source>
        <dbReference type="Proteomes" id="UP000223025"/>
    </source>
</evidence>
<dbReference type="Proteomes" id="UP000223025">
    <property type="component" value="Segment"/>
</dbReference>
<dbReference type="KEGG" id="vg:40088213"/>
<reference evidence="1 2" key="1">
    <citation type="submission" date="2017-06" db="EMBL/GenBank/DDBJ databases">
        <authorList>
            <person name="Kim H.J."/>
            <person name="Triplett B.A."/>
        </authorList>
    </citation>
    <scope>NUCLEOTIDE SEQUENCE [LARGE SCALE GENOMIC DNA]</scope>
</reference>
<evidence type="ECO:0000313" key="1">
    <source>
        <dbReference type="EMBL" id="AUZ94992.1"/>
    </source>
</evidence>
<accession>A0A2L0UZJ2</accession>
<dbReference type="EMBL" id="MF403008">
    <property type="protein sequence ID" value="AUZ94992.1"/>
    <property type="molecule type" value="Genomic_DNA"/>
</dbReference>
<protein>
    <submittedName>
        <fullName evidence="1">Uncharacterized protein</fullName>
    </submittedName>
</protein>
<organism evidence="1 2">
    <name type="scientific">Agrobacterium phage Atu_ph07</name>
    <dbReference type="NCBI Taxonomy" id="2024264"/>
    <lineage>
        <taxon>Viruses</taxon>
        <taxon>Duplodnaviria</taxon>
        <taxon>Heunggongvirae</taxon>
        <taxon>Uroviricota</taxon>
        <taxon>Caudoviricetes</taxon>
        <taxon>Polybotosvirus</taxon>
        <taxon>Polybotosvirus Atuph07</taxon>
    </lineage>
</organism>
<dbReference type="GeneID" id="40088213"/>
<sequence length="79" mass="8750">MKEISRDDFNGLVFENIAFSGKTAAGNTVIVKIITSVLMATVTYKVIFESAKNSDENDMHSVNSFPAMRQLVNHLLQNS</sequence>
<dbReference type="RefSeq" id="YP_009611875.1">
    <property type="nucleotide sequence ID" value="NC_042013.1"/>
</dbReference>
<keyword evidence="2" id="KW-1185">Reference proteome</keyword>
<name>A0A2L0UZJ2_9CAUD</name>
<proteinExistence type="predicted"/>